<protein>
    <submittedName>
        <fullName evidence="2">Uncharacterized protein</fullName>
    </submittedName>
</protein>
<feature type="compositionally biased region" description="Basic and acidic residues" evidence="1">
    <location>
        <begin position="142"/>
        <end position="153"/>
    </location>
</feature>
<keyword evidence="3" id="KW-1185">Reference proteome</keyword>
<proteinExistence type="predicted"/>
<sequence>MFWWWAMEFAQDGDVSKFEAADIADAMEYDGDPDLLMDALIYAGYIDQTASGRVIHDWYDYAGKLIERRKSDALRKANSRRKPAEDSKDSADSPKDVQRTNERNGTESICNPNPNLNHNQKDIKDSCPEPPSADQDESPPDDSGKKGKKKPEYAPDSQYYKMAVYFKGLIDEMSQAEGLTHLTDRTNLQTWADDFRKLVELDKQSDTALIKSVMDWVVKDPFWKSNVLSAEKFRSQFAKLVIAKNNSGKKSSGTRYQRPQKPTIDIVERQLKPEQSGVSEEEYAELLKMAEAMKNAKKEDKSNGQPVA</sequence>
<name>A0ABS6FJE2_9BACL</name>
<evidence type="ECO:0000313" key="3">
    <source>
        <dbReference type="Proteomes" id="UP000743001"/>
    </source>
</evidence>
<organism evidence="2 3">
    <name type="scientific">Paenibacillus brevis</name>
    <dbReference type="NCBI Taxonomy" id="2841508"/>
    <lineage>
        <taxon>Bacteria</taxon>
        <taxon>Bacillati</taxon>
        <taxon>Bacillota</taxon>
        <taxon>Bacilli</taxon>
        <taxon>Bacillales</taxon>
        <taxon>Paenibacillaceae</taxon>
        <taxon>Paenibacillus</taxon>
    </lineage>
</organism>
<dbReference type="EMBL" id="JAHLQJ010000001">
    <property type="protein sequence ID" value="MBU5670274.1"/>
    <property type="molecule type" value="Genomic_DNA"/>
</dbReference>
<feature type="compositionally biased region" description="Basic and acidic residues" evidence="1">
    <location>
        <begin position="82"/>
        <end position="105"/>
    </location>
</feature>
<feature type="compositionally biased region" description="Polar residues" evidence="1">
    <location>
        <begin position="106"/>
        <end position="118"/>
    </location>
</feature>
<dbReference type="RefSeq" id="WP_216476615.1">
    <property type="nucleotide sequence ID" value="NZ_JAHLQJ010000001.1"/>
</dbReference>
<dbReference type="Proteomes" id="UP000743001">
    <property type="component" value="Unassembled WGS sequence"/>
</dbReference>
<evidence type="ECO:0000256" key="1">
    <source>
        <dbReference type="SAM" id="MobiDB-lite"/>
    </source>
</evidence>
<feature type="region of interest" description="Disordered" evidence="1">
    <location>
        <begin position="74"/>
        <end position="154"/>
    </location>
</feature>
<gene>
    <name evidence="2" type="ORF">KQJ23_00380</name>
</gene>
<accession>A0ABS6FJE2</accession>
<evidence type="ECO:0000313" key="2">
    <source>
        <dbReference type="EMBL" id="MBU5670274.1"/>
    </source>
</evidence>
<reference evidence="2 3" key="1">
    <citation type="submission" date="2021-06" db="EMBL/GenBank/DDBJ databases">
        <authorList>
            <person name="Sun Q."/>
            <person name="Li D."/>
        </authorList>
    </citation>
    <scope>NUCLEOTIDE SEQUENCE [LARGE SCALE GENOMIC DNA]</scope>
    <source>
        <strain evidence="2 3">MSJ-6</strain>
    </source>
</reference>
<comment type="caution">
    <text evidence="2">The sequence shown here is derived from an EMBL/GenBank/DDBJ whole genome shotgun (WGS) entry which is preliminary data.</text>
</comment>